<name>A0A0D7AAE9_9AGAR</name>
<reference evidence="1 2" key="1">
    <citation type="journal article" date="2015" name="Fungal Genet. Biol.">
        <title>Evolution of novel wood decay mechanisms in Agaricales revealed by the genome sequences of Fistulina hepatica and Cylindrobasidium torrendii.</title>
        <authorList>
            <person name="Floudas D."/>
            <person name="Held B.W."/>
            <person name="Riley R."/>
            <person name="Nagy L.G."/>
            <person name="Koehler G."/>
            <person name="Ransdell A.S."/>
            <person name="Younus H."/>
            <person name="Chow J."/>
            <person name="Chiniquy J."/>
            <person name="Lipzen A."/>
            <person name="Tritt A."/>
            <person name="Sun H."/>
            <person name="Haridas S."/>
            <person name="LaButti K."/>
            <person name="Ohm R.A."/>
            <person name="Kues U."/>
            <person name="Blanchette R.A."/>
            <person name="Grigoriev I.V."/>
            <person name="Minto R.E."/>
            <person name="Hibbett D.S."/>
        </authorList>
    </citation>
    <scope>NUCLEOTIDE SEQUENCE [LARGE SCALE GENOMIC DNA]</scope>
    <source>
        <strain evidence="1 2">ATCC 64428</strain>
    </source>
</reference>
<protein>
    <recommendedName>
        <fullName evidence="3">SnoaL-like domain-containing protein</fullName>
    </recommendedName>
</protein>
<evidence type="ECO:0000313" key="1">
    <source>
        <dbReference type="EMBL" id="KIY47982.1"/>
    </source>
</evidence>
<dbReference type="InterPro" id="IPR032710">
    <property type="entry name" value="NTF2-like_dom_sf"/>
</dbReference>
<sequence>MNGHITAAPPLALPTLDRLGARVNDDVDAPGIARTWFTLFAKNVEAHDIDGVLDLFLADALWKDLLVFTWDFRTLHGTQKIATFLHDRLPSAHAHAFTLKCELVVVQIALF</sequence>
<evidence type="ECO:0008006" key="3">
    <source>
        <dbReference type="Google" id="ProtNLM"/>
    </source>
</evidence>
<dbReference type="AlphaFoldDB" id="A0A0D7AAE9"/>
<gene>
    <name evidence="1" type="ORF">FISHEDRAFT_74104</name>
</gene>
<dbReference type="OrthoDB" id="74360at2759"/>
<dbReference type="Proteomes" id="UP000054144">
    <property type="component" value="Unassembled WGS sequence"/>
</dbReference>
<keyword evidence="2" id="KW-1185">Reference proteome</keyword>
<accession>A0A0D7AAE9</accession>
<proteinExistence type="predicted"/>
<organism evidence="1 2">
    <name type="scientific">Fistulina hepatica ATCC 64428</name>
    <dbReference type="NCBI Taxonomy" id="1128425"/>
    <lineage>
        <taxon>Eukaryota</taxon>
        <taxon>Fungi</taxon>
        <taxon>Dikarya</taxon>
        <taxon>Basidiomycota</taxon>
        <taxon>Agaricomycotina</taxon>
        <taxon>Agaricomycetes</taxon>
        <taxon>Agaricomycetidae</taxon>
        <taxon>Agaricales</taxon>
        <taxon>Fistulinaceae</taxon>
        <taxon>Fistulina</taxon>
    </lineage>
</organism>
<dbReference type="EMBL" id="KN881893">
    <property type="protein sequence ID" value="KIY47982.1"/>
    <property type="molecule type" value="Genomic_DNA"/>
</dbReference>
<evidence type="ECO:0000313" key="2">
    <source>
        <dbReference type="Proteomes" id="UP000054144"/>
    </source>
</evidence>
<dbReference type="SUPFAM" id="SSF54427">
    <property type="entry name" value="NTF2-like"/>
    <property type="match status" value="1"/>
</dbReference>